<accession>A0AAV6FED2</accession>
<evidence type="ECO:0000256" key="6">
    <source>
        <dbReference type="SAM" id="SignalP"/>
    </source>
</evidence>
<dbReference type="AlphaFoldDB" id="A0AAV6FED2"/>
<evidence type="ECO:0000256" key="5">
    <source>
        <dbReference type="SAM" id="Phobius"/>
    </source>
</evidence>
<feature type="chain" id="PRO_5043563123" description="Ig-like domain-containing protein" evidence="6">
    <location>
        <begin position="28"/>
        <end position="348"/>
    </location>
</feature>
<dbReference type="PANTHER" id="PTHR12080:SF59">
    <property type="entry name" value="HEPATIC AND GLIAL CELL ADHESION MOLECULE"/>
    <property type="match status" value="1"/>
</dbReference>
<organism evidence="8 9">
    <name type="scientific">Alosa alosa</name>
    <name type="common">allis shad</name>
    <dbReference type="NCBI Taxonomy" id="278164"/>
    <lineage>
        <taxon>Eukaryota</taxon>
        <taxon>Metazoa</taxon>
        <taxon>Chordata</taxon>
        <taxon>Craniata</taxon>
        <taxon>Vertebrata</taxon>
        <taxon>Euteleostomi</taxon>
        <taxon>Actinopterygii</taxon>
        <taxon>Neopterygii</taxon>
        <taxon>Teleostei</taxon>
        <taxon>Clupei</taxon>
        <taxon>Clupeiformes</taxon>
        <taxon>Clupeoidei</taxon>
        <taxon>Clupeidae</taxon>
        <taxon>Alosa</taxon>
    </lineage>
</organism>
<dbReference type="InterPro" id="IPR013783">
    <property type="entry name" value="Ig-like_fold"/>
</dbReference>
<comment type="caution">
    <text evidence="8">The sequence shown here is derived from an EMBL/GenBank/DDBJ whole genome shotgun (WGS) entry which is preliminary data.</text>
</comment>
<feature type="transmembrane region" description="Helical" evidence="5">
    <location>
        <begin position="239"/>
        <end position="264"/>
    </location>
</feature>
<dbReference type="InterPro" id="IPR013106">
    <property type="entry name" value="Ig_V-set"/>
</dbReference>
<dbReference type="InterPro" id="IPR036179">
    <property type="entry name" value="Ig-like_dom_sf"/>
</dbReference>
<dbReference type="InterPro" id="IPR007110">
    <property type="entry name" value="Ig-like_dom"/>
</dbReference>
<dbReference type="InterPro" id="IPR015631">
    <property type="entry name" value="CD2/SLAM_rcpt"/>
</dbReference>
<keyword evidence="5" id="KW-0812">Transmembrane</keyword>
<keyword evidence="3 5" id="KW-0472">Membrane</keyword>
<evidence type="ECO:0000256" key="2">
    <source>
        <dbReference type="ARBA" id="ARBA00022729"/>
    </source>
</evidence>
<dbReference type="PROSITE" id="PS50835">
    <property type="entry name" value="IG_LIKE"/>
    <property type="match status" value="1"/>
</dbReference>
<evidence type="ECO:0000256" key="3">
    <source>
        <dbReference type="ARBA" id="ARBA00023136"/>
    </source>
</evidence>
<keyword evidence="2 6" id="KW-0732">Signal</keyword>
<evidence type="ECO:0000313" key="8">
    <source>
        <dbReference type="EMBL" id="KAG5261138.1"/>
    </source>
</evidence>
<feature type="domain" description="Ig-like" evidence="7">
    <location>
        <begin position="136"/>
        <end position="215"/>
    </location>
</feature>
<sequence>MSLHHRRFLILSSTGVLTLLLLQGVYGADDVIEMRAVVGGSVVLPSEYQRNNVKFAEWIFNSNGTKKIIAGFNGSDVGVHFKSQFTGRLEMNSNNLSLTVKKLTKADSGLFSRVYKSKEGGVQLKTKMIQLQVYDPTLTVNITKNVTVHQLNNTCTVSLLCNASGPPDVQFSWSGHCRGSGAKLHFSLSPAEGSVTCTCTASEANNQKLVDATIKCDNKTSNNSVKPDVNNTIPPPERYLYFVVIPAAGGVLIIVSITVGVCCYKRHKADSSKQDTVYADVVADQKKNTEKLRSTSVQYDMTIYESVDERAIGRQNNPQTVYDKVNFSRTEVKKDVGATLSSPYQEVL</sequence>
<dbReference type="Proteomes" id="UP000823561">
    <property type="component" value="Chromosome 24"/>
</dbReference>
<dbReference type="Gene3D" id="2.60.40.10">
    <property type="entry name" value="Immunoglobulins"/>
    <property type="match status" value="2"/>
</dbReference>
<dbReference type="GO" id="GO:0005911">
    <property type="term" value="C:cell-cell junction"/>
    <property type="evidence" value="ECO:0007669"/>
    <property type="project" value="TreeGrafter"/>
</dbReference>
<reference evidence="8" key="1">
    <citation type="submission" date="2020-10" db="EMBL/GenBank/DDBJ databases">
        <title>Chromosome-scale genome assembly of the Allis shad, Alosa alosa.</title>
        <authorList>
            <person name="Margot Z."/>
            <person name="Christophe K."/>
            <person name="Cabau C."/>
            <person name="Louis A."/>
            <person name="Berthelot C."/>
            <person name="Parey E."/>
            <person name="Roest Crollius H."/>
            <person name="Montfort J."/>
            <person name="Robinson-Rechavi M."/>
            <person name="Bucao C."/>
            <person name="Bouchez O."/>
            <person name="Gislard M."/>
            <person name="Lluch J."/>
            <person name="Milhes M."/>
            <person name="Lampietro C."/>
            <person name="Lopez Roques C."/>
            <person name="Donnadieu C."/>
            <person name="Braasch I."/>
            <person name="Desvignes T."/>
            <person name="Postlethwait J."/>
            <person name="Bobe J."/>
            <person name="Guiguen Y."/>
        </authorList>
    </citation>
    <scope>NUCLEOTIDE SEQUENCE</scope>
    <source>
        <strain evidence="8">M-15738</strain>
        <tissue evidence="8">Blood</tissue>
    </source>
</reference>
<keyword evidence="9" id="KW-1185">Reference proteome</keyword>
<dbReference type="GO" id="GO:0016020">
    <property type="term" value="C:membrane"/>
    <property type="evidence" value="ECO:0007669"/>
    <property type="project" value="UniProtKB-SubCell"/>
</dbReference>
<evidence type="ECO:0000313" key="9">
    <source>
        <dbReference type="Proteomes" id="UP000823561"/>
    </source>
</evidence>
<keyword evidence="5" id="KW-1133">Transmembrane helix</keyword>
<feature type="signal peptide" evidence="6">
    <location>
        <begin position="1"/>
        <end position="27"/>
    </location>
</feature>
<evidence type="ECO:0000256" key="4">
    <source>
        <dbReference type="ARBA" id="ARBA00023180"/>
    </source>
</evidence>
<dbReference type="Pfam" id="PF07686">
    <property type="entry name" value="V-set"/>
    <property type="match status" value="1"/>
</dbReference>
<dbReference type="SUPFAM" id="SSF48726">
    <property type="entry name" value="Immunoglobulin"/>
    <property type="match status" value="1"/>
</dbReference>
<protein>
    <recommendedName>
        <fullName evidence="7">Ig-like domain-containing protein</fullName>
    </recommendedName>
</protein>
<proteinExistence type="predicted"/>
<name>A0AAV6FED2_9TELE</name>
<evidence type="ECO:0000256" key="1">
    <source>
        <dbReference type="ARBA" id="ARBA00004370"/>
    </source>
</evidence>
<keyword evidence="4" id="KW-0325">Glycoprotein</keyword>
<gene>
    <name evidence="8" type="ORF">AALO_G00300470</name>
</gene>
<evidence type="ECO:0000259" key="7">
    <source>
        <dbReference type="PROSITE" id="PS50835"/>
    </source>
</evidence>
<comment type="subcellular location">
    <subcellularLocation>
        <location evidence="1">Membrane</location>
    </subcellularLocation>
</comment>
<dbReference type="EMBL" id="JADWDJ010000024">
    <property type="protein sequence ID" value="KAG5261138.1"/>
    <property type="molecule type" value="Genomic_DNA"/>
</dbReference>
<dbReference type="PANTHER" id="PTHR12080">
    <property type="entry name" value="SIGNALING LYMPHOCYTIC ACTIVATION MOLECULE"/>
    <property type="match status" value="1"/>
</dbReference>